<evidence type="ECO:0000256" key="1">
    <source>
        <dbReference type="SAM" id="MobiDB-lite"/>
    </source>
</evidence>
<feature type="compositionally biased region" description="Pro residues" evidence="1">
    <location>
        <begin position="1"/>
        <end position="10"/>
    </location>
</feature>
<dbReference type="InterPro" id="IPR000608">
    <property type="entry name" value="UBC"/>
</dbReference>
<evidence type="ECO:0000259" key="2">
    <source>
        <dbReference type="Pfam" id="PF00179"/>
    </source>
</evidence>
<feature type="region of interest" description="Disordered" evidence="1">
    <location>
        <begin position="1"/>
        <end position="26"/>
    </location>
</feature>
<name>A0A8S1IQQ6_9CHLO</name>
<dbReference type="OrthoDB" id="10260857at2759"/>
<accession>A0A8S1IQQ6</accession>
<gene>
    <name evidence="3" type="ORF">OSTQU699_LOCUS1117</name>
</gene>
<protein>
    <recommendedName>
        <fullName evidence="2">UBC core domain-containing protein</fullName>
    </recommendedName>
</protein>
<dbReference type="AlphaFoldDB" id="A0A8S1IQQ6"/>
<keyword evidence="4" id="KW-1185">Reference proteome</keyword>
<dbReference type="Pfam" id="PF00179">
    <property type="entry name" value="UQ_con"/>
    <property type="match status" value="1"/>
</dbReference>
<dbReference type="Gene3D" id="3.10.110.10">
    <property type="entry name" value="Ubiquitin Conjugating Enzyme"/>
    <property type="match status" value="1"/>
</dbReference>
<dbReference type="InterPro" id="IPR016135">
    <property type="entry name" value="UBQ-conjugating_enzyme/RWD"/>
</dbReference>
<proteinExistence type="predicted"/>
<feature type="domain" description="UBC core" evidence="2">
    <location>
        <begin position="55"/>
        <end position="122"/>
    </location>
</feature>
<comment type="caution">
    <text evidence="3">The sequence shown here is derived from an EMBL/GenBank/DDBJ whole genome shotgun (WGS) entry which is preliminary data.</text>
</comment>
<dbReference type="EMBL" id="CAJHUC010000385">
    <property type="protein sequence ID" value="CAD7695756.1"/>
    <property type="molecule type" value="Genomic_DNA"/>
</dbReference>
<dbReference type="Proteomes" id="UP000708148">
    <property type="component" value="Unassembled WGS sequence"/>
</dbReference>
<organism evidence="3 4">
    <name type="scientific">Ostreobium quekettii</name>
    <dbReference type="NCBI Taxonomy" id="121088"/>
    <lineage>
        <taxon>Eukaryota</taxon>
        <taxon>Viridiplantae</taxon>
        <taxon>Chlorophyta</taxon>
        <taxon>core chlorophytes</taxon>
        <taxon>Ulvophyceae</taxon>
        <taxon>TCBD clade</taxon>
        <taxon>Bryopsidales</taxon>
        <taxon>Ostreobineae</taxon>
        <taxon>Ostreobiaceae</taxon>
        <taxon>Ostreobium</taxon>
    </lineage>
</organism>
<evidence type="ECO:0000313" key="4">
    <source>
        <dbReference type="Proteomes" id="UP000708148"/>
    </source>
</evidence>
<reference evidence="3" key="1">
    <citation type="submission" date="2020-12" db="EMBL/GenBank/DDBJ databases">
        <authorList>
            <person name="Iha C."/>
        </authorList>
    </citation>
    <scope>NUCLEOTIDE SEQUENCE</scope>
</reference>
<dbReference type="CDD" id="cd00195">
    <property type="entry name" value="UBCc_UEV"/>
    <property type="match status" value="1"/>
</dbReference>
<dbReference type="SUPFAM" id="SSF54495">
    <property type="entry name" value="UBC-like"/>
    <property type="match status" value="1"/>
</dbReference>
<sequence length="127" mass="13978">MSYPPMPFGYPSPAASGPDPRKKQQVDELLAQVPSCRPLNVDRTLLELPVQTREGRLLAVQISLPQRFPDEPPVLVVKQLFRHPVIDGNGRLQLPALQFWHPGHRLAAVVRDAQSALIGQPAPAGEI</sequence>
<evidence type="ECO:0000313" key="3">
    <source>
        <dbReference type="EMBL" id="CAD7695756.1"/>
    </source>
</evidence>